<evidence type="ECO:0000259" key="9">
    <source>
        <dbReference type="PROSITE" id="PS50835"/>
    </source>
</evidence>
<evidence type="ECO:0000256" key="3">
    <source>
        <dbReference type="ARBA" id="ARBA00018767"/>
    </source>
</evidence>
<protein>
    <recommendedName>
        <fullName evidence="3">Beta-2-microglobulin</fullName>
    </recommendedName>
</protein>
<keyword evidence="4" id="KW-0490">MHC I</keyword>
<evidence type="ECO:0000313" key="10">
    <source>
        <dbReference type="Ensembl" id="ENSPMRP00000023272.1"/>
    </source>
</evidence>
<evidence type="ECO:0000256" key="1">
    <source>
        <dbReference type="ARBA" id="ARBA00004613"/>
    </source>
</evidence>
<dbReference type="GO" id="GO:0042612">
    <property type="term" value="C:MHC class I protein complex"/>
    <property type="evidence" value="ECO:0007669"/>
    <property type="project" value="UniProtKB-KW"/>
</dbReference>
<evidence type="ECO:0000256" key="7">
    <source>
        <dbReference type="ARBA" id="ARBA00023319"/>
    </source>
</evidence>
<dbReference type="InterPro" id="IPR013783">
    <property type="entry name" value="Ig-like_fold"/>
</dbReference>
<dbReference type="Pfam" id="PF07654">
    <property type="entry name" value="C1-set"/>
    <property type="match status" value="1"/>
</dbReference>
<organism evidence="10 11">
    <name type="scientific">Podarcis muralis</name>
    <name type="common">Wall lizard</name>
    <name type="synonym">Lacerta muralis</name>
    <dbReference type="NCBI Taxonomy" id="64176"/>
    <lineage>
        <taxon>Eukaryota</taxon>
        <taxon>Metazoa</taxon>
        <taxon>Chordata</taxon>
        <taxon>Craniata</taxon>
        <taxon>Vertebrata</taxon>
        <taxon>Euteleostomi</taxon>
        <taxon>Lepidosauria</taxon>
        <taxon>Squamata</taxon>
        <taxon>Bifurcata</taxon>
        <taxon>Unidentata</taxon>
        <taxon>Episquamata</taxon>
        <taxon>Laterata</taxon>
        <taxon>Lacertibaenia</taxon>
        <taxon>Lacertidae</taxon>
        <taxon>Podarcis</taxon>
    </lineage>
</organism>
<dbReference type="Proteomes" id="UP000472272">
    <property type="component" value="Chromosome 14"/>
</dbReference>
<keyword evidence="5" id="KW-0964">Secreted</keyword>
<evidence type="ECO:0000256" key="2">
    <source>
        <dbReference type="ARBA" id="ARBA00009564"/>
    </source>
</evidence>
<reference evidence="10" key="2">
    <citation type="submission" date="2025-08" db="UniProtKB">
        <authorList>
            <consortium name="Ensembl"/>
        </authorList>
    </citation>
    <scope>IDENTIFICATION</scope>
</reference>
<evidence type="ECO:0000256" key="4">
    <source>
        <dbReference type="ARBA" id="ARBA00022451"/>
    </source>
</evidence>
<dbReference type="Ensembl" id="ENSPMRT00000024713.1">
    <property type="protein sequence ID" value="ENSPMRP00000023272.1"/>
    <property type="gene ID" value="ENSPMRG00000015115.1"/>
</dbReference>
<keyword evidence="11" id="KW-1185">Reference proteome</keyword>
<dbReference type="RefSeq" id="XP_028562117.1">
    <property type="nucleotide sequence ID" value="XM_028706284.1"/>
</dbReference>
<dbReference type="Gene3D" id="2.60.40.10">
    <property type="entry name" value="Immunoglobulins"/>
    <property type="match status" value="1"/>
</dbReference>
<dbReference type="GeneTree" id="ENSGT00940000165013"/>
<reference evidence="10" key="3">
    <citation type="submission" date="2025-09" db="UniProtKB">
        <authorList>
            <consortium name="Ensembl"/>
        </authorList>
    </citation>
    <scope>IDENTIFICATION</scope>
</reference>
<dbReference type="PANTHER" id="PTHR19944:SF62">
    <property type="entry name" value="BETA-2-MICROGLOBULIN"/>
    <property type="match status" value="1"/>
</dbReference>
<dbReference type="InterPro" id="IPR003597">
    <property type="entry name" value="Ig_C1-set"/>
</dbReference>
<dbReference type="GO" id="GO:0010038">
    <property type="term" value="P:response to metal ion"/>
    <property type="evidence" value="ECO:0007669"/>
    <property type="project" value="UniProtKB-ARBA"/>
</dbReference>
<dbReference type="SUPFAM" id="SSF48726">
    <property type="entry name" value="Immunoglobulin"/>
    <property type="match status" value="1"/>
</dbReference>
<dbReference type="OMA" id="WCVVLVW"/>
<evidence type="ECO:0000256" key="6">
    <source>
        <dbReference type="ARBA" id="ARBA00022859"/>
    </source>
</evidence>
<feature type="domain" description="Ig-like" evidence="9">
    <location>
        <begin position="26"/>
        <end position="114"/>
    </location>
</feature>
<dbReference type="InterPro" id="IPR007110">
    <property type="entry name" value="Ig-like_dom"/>
</dbReference>
<gene>
    <name evidence="10" type="primary">B2M</name>
</gene>
<evidence type="ECO:0000256" key="8">
    <source>
        <dbReference type="SAM" id="SignalP"/>
    </source>
</evidence>
<evidence type="ECO:0000256" key="5">
    <source>
        <dbReference type="ARBA" id="ARBA00022525"/>
    </source>
</evidence>
<dbReference type="InterPro" id="IPR036179">
    <property type="entry name" value="Ig-like_dom_sf"/>
</dbReference>
<keyword evidence="6" id="KW-0391">Immunity</keyword>
<dbReference type="OrthoDB" id="9949628at2759"/>
<dbReference type="GO" id="GO:0002474">
    <property type="term" value="P:antigen processing and presentation of peptide antigen via MHC class I"/>
    <property type="evidence" value="ECO:0007669"/>
    <property type="project" value="UniProtKB-KW"/>
</dbReference>
<dbReference type="KEGG" id="pmua:114584425"/>
<dbReference type="PANTHER" id="PTHR19944">
    <property type="entry name" value="MHC CLASS II-RELATED"/>
    <property type="match status" value="1"/>
</dbReference>
<dbReference type="SMART" id="SM00407">
    <property type="entry name" value="IGc1"/>
    <property type="match status" value="1"/>
</dbReference>
<comment type="similarity">
    <text evidence="2">Belongs to the beta-2-microglobulin family.</text>
</comment>
<dbReference type="InterPro" id="IPR050160">
    <property type="entry name" value="MHC/Immunoglobulin"/>
</dbReference>
<dbReference type="GO" id="GO:0005576">
    <property type="term" value="C:extracellular region"/>
    <property type="evidence" value="ECO:0007669"/>
    <property type="project" value="UniProtKB-SubCell"/>
</dbReference>
<proteinExistence type="inferred from homology"/>
<reference evidence="10 11" key="1">
    <citation type="journal article" date="2019" name="Proc. Natl. Acad. Sci. U.S.A.">
        <title>Regulatory changes in pterin and carotenoid genes underlie balanced color polymorphisms in the wall lizard.</title>
        <authorList>
            <person name="Andrade P."/>
            <person name="Pinho C."/>
            <person name="Perez I de Lanuza G."/>
            <person name="Afonso S."/>
            <person name="Brejcha J."/>
            <person name="Rubin C.J."/>
            <person name="Wallerman O."/>
            <person name="Pereira P."/>
            <person name="Sabatino S.J."/>
            <person name="Bellati A."/>
            <person name="Pellitteri-Rosa D."/>
            <person name="Bosakova Z."/>
            <person name="Bunikis I."/>
            <person name="Carretero M.A."/>
            <person name="Feiner N."/>
            <person name="Marsik P."/>
            <person name="Pauperio F."/>
            <person name="Salvi D."/>
            <person name="Soler L."/>
            <person name="While G.M."/>
            <person name="Uller T."/>
            <person name="Font E."/>
            <person name="Andersson L."/>
            <person name="Carneiro M."/>
        </authorList>
    </citation>
    <scope>NUCLEOTIDE SEQUENCE</scope>
</reference>
<comment type="subcellular location">
    <subcellularLocation>
        <location evidence="1">Secreted</location>
    </subcellularLocation>
</comment>
<sequence length="118" mass="13294">MAKAPLLSCLVLVLLVGILEATPRTPNVQVYSRYPVEKGKENIVNCYVDNFHPPKINITIEKGGKPLKDVKQSDLSFDKTWAFNRLVYANVTPDGEEVACRVEHSTLVDPKVVKWEQE</sequence>
<name>A0A670JJW1_PODMU</name>
<feature type="signal peptide" evidence="8">
    <location>
        <begin position="1"/>
        <end position="21"/>
    </location>
</feature>
<dbReference type="AlphaFoldDB" id="A0A670JJW1"/>
<evidence type="ECO:0000313" key="11">
    <source>
        <dbReference type="Proteomes" id="UP000472272"/>
    </source>
</evidence>
<keyword evidence="7" id="KW-0393">Immunoglobulin domain</keyword>
<feature type="chain" id="PRO_5025468147" description="Beta-2-microglobulin" evidence="8">
    <location>
        <begin position="22"/>
        <end position="118"/>
    </location>
</feature>
<dbReference type="PROSITE" id="PS50835">
    <property type="entry name" value="IG_LIKE"/>
    <property type="match status" value="1"/>
</dbReference>
<dbReference type="FunFam" id="2.60.40.10:FF:001005">
    <property type="entry name" value="Beta-2-microglobulin"/>
    <property type="match status" value="1"/>
</dbReference>
<dbReference type="GeneID" id="114584425"/>
<accession>A0A670JJW1</accession>
<dbReference type="CTD" id="567"/>
<keyword evidence="8" id="KW-0732">Signal</keyword>